<proteinExistence type="predicted"/>
<evidence type="ECO:0000313" key="5">
    <source>
        <dbReference type="Proteomes" id="UP000285317"/>
    </source>
</evidence>
<accession>A0A3T0SY92</accession>
<gene>
    <name evidence="4" type="ORF">C1I64_03750</name>
</gene>
<keyword evidence="2" id="KW-1133">Transmembrane helix</keyword>
<evidence type="ECO:0000256" key="1">
    <source>
        <dbReference type="SAM" id="MobiDB-lite"/>
    </source>
</evidence>
<dbReference type="EMBL" id="CP028137">
    <property type="protein sequence ID" value="AZZ51245.1"/>
    <property type="molecule type" value="Genomic_DNA"/>
</dbReference>
<dbReference type="PANTHER" id="PTHR34351:SF1">
    <property type="entry name" value="SLR1927 PROTEIN"/>
    <property type="match status" value="1"/>
</dbReference>
<sequence length="451" mass="47990">MPTEPRGPRAGAPRSREPQRRGAERPARRIGALPAVRGVALTLRGWALVVLGALGIVVAPVIEFRELLFVGIVLLGLPVAAVLALLAVTPVLQVQRRFAPQVVAVGDVVDVDVVLDNRGAALRAGARAEDRLDRVERGLVSGRTVARGAFTLPAVAQRGSGSSRVRARYRLPAGRRGIHRIGPLRLLRGDLFGLAVRETIAGAAQPFVVTPRAVPLQSDVLDAHGAGGSSPVAHATAGAGTDDVIPRDYRPGDAMRRVHWRASARSGELKVRQDEQNTDPHAWILLETRAARILDERGGDDRLEWAVSMTASLAVHLLERGFETHLIETGAPDQPVRSEDEREAAHDVLLRLAELAPAAESVEAVGRIAAEMRDAGGSRPVFAVLSRLHEEDLAALASLAAHARPAVAFLVGGTPEEEAALGSLGWYPVPVTPRTAVEEAWAQALALRVVA</sequence>
<feature type="domain" description="DUF58" evidence="3">
    <location>
        <begin position="247"/>
        <end position="412"/>
    </location>
</feature>
<keyword evidence="2" id="KW-0812">Transmembrane</keyword>
<evidence type="ECO:0000259" key="3">
    <source>
        <dbReference type="Pfam" id="PF01882"/>
    </source>
</evidence>
<feature type="region of interest" description="Disordered" evidence="1">
    <location>
        <begin position="227"/>
        <end position="248"/>
    </location>
</feature>
<dbReference type="AlphaFoldDB" id="A0A3T0SY92"/>
<dbReference type="InterPro" id="IPR002881">
    <property type="entry name" value="DUF58"/>
</dbReference>
<evidence type="ECO:0000256" key="2">
    <source>
        <dbReference type="SAM" id="Phobius"/>
    </source>
</evidence>
<feature type="compositionally biased region" description="Basic and acidic residues" evidence="1">
    <location>
        <begin position="14"/>
        <end position="26"/>
    </location>
</feature>
<dbReference type="KEGG" id="rfs:C1I64_03750"/>
<feature type="transmembrane region" description="Helical" evidence="2">
    <location>
        <begin position="68"/>
        <end position="88"/>
    </location>
</feature>
<feature type="region of interest" description="Disordered" evidence="1">
    <location>
        <begin position="1"/>
        <end position="26"/>
    </location>
</feature>
<keyword evidence="2" id="KW-0472">Membrane</keyword>
<protein>
    <recommendedName>
        <fullName evidence="3">DUF58 domain-containing protein</fullName>
    </recommendedName>
</protein>
<organism evidence="4 5">
    <name type="scientific">Rathayibacter festucae DSM 15932</name>
    <dbReference type="NCBI Taxonomy" id="1328866"/>
    <lineage>
        <taxon>Bacteria</taxon>
        <taxon>Bacillati</taxon>
        <taxon>Actinomycetota</taxon>
        <taxon>Actinomycetes</taxon>
        <taxon>Micrococcales</taxon>
        <taxon>Microbacteriaceae</taxon>
        <taxon>Rathayibacter</taxon>
    </lineage>
</organism>
<evidence type="ECO:0000313" key="4">
    <source>
        <dbReference type="EMBL" id="AZZ51245.1"/>
    </source>
</evidence>
<dbReference type="Pfam" id="PF01882">
    <property type="entry name" value="DUF58"/>
    <property type="match status" value="1"/>
</dbReference>
<reference evidence="4 5" key="1">
    <citation type="submission" date="2018-03" db="EMBL/GenBank/DDBJ databases">
        <title>Bacteriophage NCPPB3778 and a type I-E CRISPR drive the evolution of the US Biological Select Agent, Rathayibacter toxicus.</title>
        <authorList>
            <person name="Davis E.W.II."/>
            <person name="Tabima J.F."/>
            <person name="Weisberg A.J."/>
            <person name="Dantas Lopes L."/>
            <person name="Wiseman M.S."/>
            <person name="Wiseman M.S."/>
            <person name="Pupko T."/>
            <person name="Belcher M.S."/>
            <person name="Sechler A.J."/>
            <person name="Tancos M.A."/>
            <person name="Schroeder B.K."/>
            <person name="Murray T.D."/>
            <person name="Luster D.G."/>
            <person name="Schneider W.L."/>
            <person name="Rogers E."/>
            <person name="Andreote F.D."/>
            <person name="Grunwald N.J."/>
            <person name="Putnam M.L."/>
            <person name="Chang J.H."/>
        </authorList>
    </citation>
    <scope>NUCLEOTIDE SEQUENCE [LARGE SCALE GENOMIC DNA]</scope>
    <source>
        <strain evidence="4 5">DSM 15932</strain>
    </source>
</reference>
<dbReference type="PANTHER" id="PTHR34351">
    <property type="entry name" value="SLR1927 PROTEIN-RELATED"/>
    <property type="match status" value="1"/>
</dbReference>
<dbReference type="Proteomes" id="UP000285317">
    <property type="component" value="Chromosome"/>
</dbReference>
<name>A0A3T0SY92_9MICO</name>
<dbReference type="RefSeq" id="WP_127886250.1">
    <property type="nucleotide sequence ID" value="NZ_CP028137.1"/>
</dbReference>
<feature type="transmembrane region" description="Helical" evidence="2">
    <location>
        <begin position="38"/>
        <end position="62"/>
    </location>
</feature>